<dbReference type="Proteomes" id="UP001189429">
    <property type="component" value="Unassembled WGS sequence"/>
</dbReference>
<evidence type="ECO:0008006" key="5">
    <source>
        <dbReference type="Google" id="ProtNLM"/>
    </source>
</evidence>
<evidence type="ECO:0000256" key="2">
    <source>
        <dbReference type="SAM" id="Phobius"/>
    </source>
</evidence>
<reference evidence="3" key="1">
    <citation type="submission" date="2023-10" db="EMBL/GenBank/DDBJ databases">
        <authorList>
            <person name="Chen Y."/>
            <person name="Shah S."/>
            <person name="Dougan E. K."/>
            <person name="Thang M."/>
            <person name="Chan C."/>
        </authorList>
    </citation>
    <scope>NUCLEOTIDE SEQUENCE [LARGE SCALE GENOMIC DNA]</scope>
</reference>
<keyword evidence="2" id="KW-0812">Transmembrane</keyword>
<organism evidence="3 4">
    <name type="scientific">Prorocentrum cordatum</name>
    <dbReference type="NCBI Taxonomy" id="2364126"/>
    <lineage>
        <taxon>Eukaryota</taxon>
        <taxon>Sar</taxon>
        <taxon>Alveolata</taxon>
        <taxon>Dinophyceae</taxon>
        <taxon>Prorocentrales</taxon>
        <taxon>Prorocentraceae</taxon>
        <taxon>Prorocentrum</taxon>
    </lineage>
</organism>
<evidence type="ECO:0000313" key="3">
    <source>
        <dbReference type="EMBL" id="CAK0888994.1"/>
    </source>
</evidence>
<feature type="region of interest" description="Disordered" evidence="1">
    <location>
        <begin position="1"/>
        <end position="52"/>
    </location>
</feature>
<gene>
    <name evidence="3" type="ORF">PCOR1329_LOCUS69661</name>
</gene>
<evidence type="ECO:0000313" key="4">
    <source>
        <dbReference type="Proteomes" id="UP001189429"/>
    </source>
</evidence>
<feature type="transmembrane region" description="Helical" evidence="2">
    <location>
        <begin position="585"/>
        <end position="609"/>
    </location>
</feature>
<comment type="caution">
    <text evidence="3">The sequence shown here is derived from an EMBL/GenBank/DDBJ whole genome shotgun (WGS) entry which is preliminary data.</text>
</comment>
<keyword evidence="2" id="KW-1133">Transmembrane helix</keyword>
<accession>A0ABN9WTY7</accession>
<sequence>MSGHRRAVRNLWSAQPATRADQGGRPRRRRLEADAPSGPTQEDTVELPQQDSMELGTIEMDCNGTLTKAKCGPKQKVIACIFANMAIAVFASTRDVIPHDNATDIAKQGLHDREASYQNVVGARSGKKLDPTLVNRGREEEHRQMEFQVFDRIPGSLAKGKRVRGKWVDDERFDEDGQESVRSRSVAMLRLVVSFASSLYSTGIGRAGMMALYDVSVAFFHAYIDEDTHMAPPGGEKPEGIMYLLKRALYGTRRASFLLRNLIMEVMEKGGLTLAKVLVQVHYHKERLLMVIVHGDDFLAGGRKESLDWLDELVKGHFKAKARTAAWCSEGFGTQHDRKHVEILVSTMLNSKDCRESSDELSAEYATTYRSMAPSALCAAHDRLEIQQAAGYFTRGMVAPTWHHWLPLQRLASYLEQRPQFELFFEFQRMPKVIAEAEFAGIASGSARGIWLRNALPEMGFEMTSQVNADSSGAKGIASRWEVAKARQRETGFLRAQEKVMDKTISMAKTHADTNRADKQTKPLEGPRFLRLLATLPFRTPPSGRAQVFGAMLAATVLGGVQGTEMAPANQAAMAMSNPTAMEQVWATAITVMFGPTLAIAFLSAWSGYRVHERRLFDRNPVRQLLEGAGR</sequence>
<protein>
    <recommendedName>
        <fullName evidence="5">Reverse transcriptase Ty1/copia-type domain-containing protein</fullName>
    </recommendedName>
</protein>
<dbReference type="EMBL" id="CAUYUJ010019159">
    <property type="protein sequence ID" value="CAK0888994.1"/>
    <property type="molecule type" value="Genomic_DNA"/>
</dbReference>
<name>A0ABN9WTY7_9DINO</name>
<keyword evidence="4" id="KW-1185">Reference proteome</keyword>
<evidence type="ECO:0000256" key="1">
    <source>
        <dbReference type="SAM" id="MobiDB-lite"/>
    </source>
</evidence>
<proteinExistence type="predicted"/>
<keyword evidence="2" id="KW-0472">Membrane</keyword>
<feature type="compositionally biased region" description="Polar residues" evidence="1">
    <location>
        <begin position="38"/>
        <end position="52"/>
    </location>
</feature>